<evidence type="ECO:0000313" key="13">
    <source>
        <dbReference type="EMBL" id="KRT85237.1"/>
    </source>
</evidence>
<name>A0A0T6BD47_9SCAR</name>
<evidence type="ECO:0000256" key="10">
    <source>
        <dbReference type="PROSITE-ProRule" id="PRU00042"/>
    </source>
</evidence>
<dbReference type="FunFam" id="3.30.160.60:FF:001228">
    <property type="entry name" value="Zinc finger protein 236"/>
    <property type="match status" value="1"/>
</dbReference>
<dbReference type="GO" id="GO:0010468">
    <property type="term" value="P:regulation of gene expression"/>
    <property type="evidence" value="ECO:0007669"/>
    <property type="project" value="TreeGrafter"/>
</dbReference>
<dbReference type="PROSITE" id="PS50157">
    <property type="entry name" value="ZINC_FINGER_C2H2_2"/>
    <property type="match status" value="6"/>
</dbReference>
<keyword evidence="9" id="KW-0539">Nucleus</keyword>
<feature type="domain" description="C2H2-type" evidence="12">
    <location>
        <begin position="180"/>
        <end position="207"/>
    </location>
</feature>
<keyword evidence="2" id="KW-0479">Metal-binding</keyword>
<gene>
    <name evidence="13" type="ORF">AMK59_1650</name>
</gene>
<dbReference type="SMART" id="SM00355">
    <property type="entry name" value="ZnF_C2H2"/>
    <property type="match status" value="7"/>
</dbReference>
<keyword evidence="7" id="KW-0238">DNA-binding</keyword>
<dbReference type="PANTHER" id="PTHR16515">
    <property type="entry name" value="PR DOMAIN ZINC FINGER PROTEIN"/>
    <property type="match status" value="1"/>
</dbReference>
<dbReference type="PANTHER" id="PTHR16515:SF35">
    <property type="entry name" value="FEZ FAMILY ZINC FINGER PROTEIN 2"/>
    <property type="match status" value="1"/>
</dbReference>
<comment type="caution">
    <text evidence="13">The sequence shown here is derived from an EMBL/GenBank/DDBJ whole genome shotgun (WGS) entry which is preliminary data.</text>
</comment>
<keyword evidence="6" id="KW-0805">Transcription regulation</keyword>
<feature type="domain" description="C2H2-type" evidence="12">
    <location>
        <begin position="321"/>
        <end position="348"/>
    </location>
</feature>
<evidence type="ECO:0000259" key="12">
    <source>
        <dbReference type="PROSITE" id="PS50157"/>
    </source>
</evidence>
<dbReference type="PROSITE" id="PS00028">
    <property type="entry name" value="ZINC_FINGER_C2H2_1"/>
    <property type="match status" value="6"/>
</dbReference>
<feature type="domain" description="C2H2-type" evidence="12">
    <location>
        <begin position="264"/>
        <end position="291"/>
    </location>
</feature>
<dbReference type="GO" id="GO:0008270">
    <property type="term" value="F:zinc ion binding"/>
    <property type="evidence" value="ECO:0007669"/>
    <property type="project" value="UniProtKB-KW"/>
</dbReference>
<dbReference type="Pfam" id="PF00096">
    <property type="entry name" value="zf-C2H2"/>
    <property type="match status" value="5"/>
</dbReference>
<keyword evidence="3" id="KW-0677">Repeat</keyword>
<feature type="non-terminal residue" evidence="13">
    <location>
        <position position="1"/>
    </location>
</feature>
<evidence type="ECO:0000313" key="14">
    <source>
        <dbReference type="Proteomes" id="UP000051574"/>
    </source>
</evidence>
<dbReference type="OrthoDB" id="8119626at2759"/>
<evidence type="ECO:0000256" key="2">
    <source>
        <dbReference type="ARBA" id="ARBA00022723"/>
    </source>
</evidence>
<evidence type="ECO:0000256" key="9">
    <source>
        <dbReference type="ARBA" id="ARBA00023242"/>
    </source>
</evidence>
<dbReference type="EMBL" id="LJIG01001703">
    <property type="protein sequence ID" value="KRT85237.1"/>
    <property type="molecule type" value="Genomic_DNA"/>
</dbReference>
<feature type="domain" description="C2H2-type" evidence="12">
    <location>
        <begin position="292"/>
        <end position="320"/>
    </location>
</feature>
<dbReference type="SUPFAM" id="SSF57667">
    <property type="entry name" value="beta-beta-alpha zinc fingers"/>
    <property type="match status" value="4"/>
</dbReference>
<feature type="non-terminal residue" evidence="13">
    <location>
        <position position="359"/>
    </location>
</feature>
<proteinExistence type="predicted"/>
<evidence type="ECO:0000256" key="8">
    <source>
        <dbReference type="ARBA" id="ARBA00023163"/>
    </source>
</evidence>
<dbReference type="InterPro" id="IPR013087">
    <property type="entry name" value="Znf_C2H2_type"/>
</dbReference>
<dbReference type="GO" id="GO:1990837">
    <property type="term" value="F:sequence-specific double-stranded DNA binding"/>
    <property type="evidence" value="ECO:0007669"/>
    <property type="project" value="UniProtKB-ARBA"/>
</dbReference>
<dbReference type="InterPro" id="IPR050331">
    <property type="entry name" value="Zinc_finger"/>
</dbReference>
<dbReference type="Gene3D" id="3.30.160.60">
    <property type="entry name" value="Classic Zinc Finger"/>
    <property type="match status" value="6"/>
</dbReference>
<dbReference type="FunFam" id="3.30.160.60:FF:000303">
    <property type="entry name" value="Zinc finger protein 41"/>
    <property type="match status" value="1"/>
</dbReference>
<feature type="domain" description="C2H2-type" evidence="12">
    <location>
        <begin position="208"/>
        <end position="235"/>
    </location>
</feature>
<evidence type="ECO:0000256" key="6">
    <source>
        <dbReference type="ARBA" id="ARBA00023015"/>
    </source>
</evidence>
<keyword evidence="8" id="KW-0804">Transcription</keyword>
<feature type="compositionally biased region" description="Basic and acidic residues" evidence="11">
    <location>
        <begin position="53"/>
        <end position="79"/>
    </location>
</feature>
<dbReference type="Proteomes" id="UP000051574">
    <property type="component" value="Unassembled WGS sequence"/>
</dbReference>
<organism evidence="13 14">
    <name type="scientific">Oryctes borbonicus</name>
    <dbReference type="NCBI Taxonomy" id="1629725"/>
    <lineage>
        <taxon>Eukaryota</taxon>
        <taxon>Metazoa</taxon>
        <taxon>Ecdysozoa</taxon>
        <taxon>Arthropoda</taxon>
        <taxon>Hexapoda</taxon>
        <taxon>Insecta</taxon>
        <taxon>Pterygota</taxon>
        <taxon>Neoptera</taxon>
        <taxon>Endopterygota</taxon>
        <taxon>Coleoptera</taxon>
        <taxon>Polyphaga</taxon>
        <taxon>Scarabaeiformia</taxon>
        <taxon>Scarabaeidae</taxon>
        <taxon>Dynastinae</taxon>
        <taxon>Oryctes</taxon>
    </lineage>
</organism>
<evidence type="ECO:0000256" key="11">
    <source>
        <dbReference type="SAM" id="MobiDB-lite"/>
    </source>
</evidence>
<keyword evidence="4 10" id="KW-0863">Zinc-finger</keyword>
<accession>A0A0T6BD47</accession>
<keyword evidence="5" id="KW-0862">Zinc</keyword>
<comment type="subcellular location">
    <subcellularLocation>
        <location evidence="1">Nucleus</location>
    </subcellularLocation>
</comment>
<dbReference type="FunFam" id="3.30.160.60:FF:000446">
    <property type="entry name" value="Zinc finger protein"/>
    <property type="match status" value="1"/>
</dbReference>
<keyword evidence="14" id="KW-1185">Reference proteome</keyword>
<feature type="region of interest" description="Disordered" evidence="11">
    <location>
        <begin position="42"/>
        <end position="101"/>
    </location>
</feature>
<reference evidence="13 14" key="1">
    <citation type="submission" date="2015-09" db="EMBL/GenBank/DDBJ databases">
        <title>Draft genome of the scarab beetle Oryctes borbonicus.</title>
        <authorList>
            <person name="Meyer J.M."/>
            <person name="Markov G.V."/>
            <person name="Baskaran P."/>
            <person name="Herrmann M."/>
            <person name="Sommer R.J."/>
            <person name="Roedelsperger C."/>
        </authorList>
    </citation>
    <scope>NUCLEOTIDE SEQUENCE [LARGE SCALE GENOMIC DNA]</scope>
    <source>
        <strain evidence="13">OB123</strain>
        <tissue evidence="13">Whole animal</tissue>
    </source>
</reference>
<evidence type="ECO:0000256" key="7">
    <source>
        <dbReference type="ARBA" id="ARBA00023125"/>
    </source>
</evidence>
<evidence type="ECO:0000256" key="1">
    <source>
        <dbReference type="ARBA" id="ARBA00004123"/>
    </source>
</evidence>
<feature type="domain" description="C2H2-type" evidence="12">
    <location>
        <begin position="236"/>
        <end position="263"/>
    </location>
</feature>
<dbReference type="InterPro" id="IPR036236">
    <property type="entry name" value="Znf_C2H2_sf"/>
</dbReference>
<sequence>NEITEDLICGDINIKQEEITIKLEESGLMLVNKEVGNKLDGQLEESNLSMGEYTDRTNRTLEKDKHSSPDIRKELRDELPNIDDFDHTEDDNLGSPRGQTNNLLEYGATRVGMYKIDELINRVDNGITFDEKGVPVIRNGCKLTWQERQTVPVFCKPCNHSIQWKYYLVHRRRHLGDLRYSCDKCNKAFPAMYQLTAHKLIHMDEYLHLCDICNKRFKQKYNLEKHKQIHNEDRPYKCDICTISFKQLQGLKHHTLRHSKRKPYVCEYCGKSFIDAGSMSRHKIVHIEEKKHACSICGRKFCALSQLKEHENKTHIDHRPHCCSRCGRGFKTNGALKKHMLIHTGEKPYSCNICGKQFR</sequence>
<dbReference type="AlphaFoldDB" id="A0A0T6BD47"/>
<evidence type="ECO:0000256" key="3">
    <source>
        <dbReference type="ARBA" id="ARBA00022737"/>
    </source>
</evidence>
<evidence type="ECO:0000256" key="5">
    <source>
        <dbReference type="ARBA" id="ARBA00022833"/>
    </source>
</evidence>
<evidence type="ECO:0000256" key="4">
    <source>
        <dbReference type="ARBA" id="ARBA00022771"/>
    </source>
</evidence>
<dbReference type="GO" id="GO:0005634">
    <property type="term" value="C:nucleus"/>
    <property type="evidence" value="ECO:0007669"/>
    <property type="project" value="UniProtKB-SubCell"/>
</dbReference>
<feature type="compositionally biased region" description="Acidic residues" evidence="11">
    <location>
        <begin position="80"/>
        <end position="92"/>
    </location>
</feature>
<protein>
    <submittedName>
        <fullName evidence="13">Zinc finger protein</fullName>
    </submittedName>
</protein>